<name>A0A8J3VP51_9ACTN</name>
<feature type="compositionally biased region" description="Low complexity" evidence="1">
    <location>
        <begin position="1"/>
        <end position="27"/>
    </location>
</feature>
<evidence type="ECO:0000313" key="2">
    <source>
        <dbReference type="EMBL" id="GIH13809.1"/>
    </source>
</evidence>
<sequence length="263" mass="27710">MPATAAAVTVGTAAWPAGPGNPDQQAPWPAPGQAPPVDTATPPDRQDDEHRPIRSHRRRQVHRPIVRRLGAAAAVIVALAVGEVITDHVPDTDTQQKPFIHTGSIGKPVDVRTFDASVLSVRGAAVIEDPDPNIAASPTHDTSGVWVLVRIRLVAANEPVAVTYAAVQDAEGRTYLASTRFHQPFVDGGRMLQPGVPVAGEVAFEVPVAVVPQLSIRLASPGLFDDFRMDAMADIPLGISTGTAQQWKATTTAATVAPPEVVQ</sequence>
<accession>A0A8J3VP51</accession>
<dbReference type="EMBL" id="BONZ01000017">
    <property type="protein sequence ID" value="GIH13809.1"/>
    <property type="molecule type" value="Genomic_DNA"/>
</dbReference>
<feature type="region of interest" description="Disordered" evidence="1">
    <location>
        <begin position="1"/>
        <end position="61"/>
    </location>
</feature>
<evidence type="ECO:0000313" key="3">
    <source>
        <dbReference type="Proteomes" id="UP000642748"/>
    </source>
</evidence>
<protein>
    <recommendedName>
        <fullName evidence="4">DUF4352 domain-containing protein</fullName>
    </recommendedName>
</protein>
<evidence type="ECO:0008006" key="4">
    <source>
        <dbReference type="Google" id="ProtNLM"/>
    </source>
</evidence>
<comment type="caution">
    <text evidence="2">The sequence shown here is derived from an EMBL/GenBank/DDBJ whole genome shotgun (WGS) entry which is preliminary data.</text>
</comment>
<dbReference type="AlphaFoldDB" id="A0A8J3VP51"/>
<dbReference type="Proteomes" id="UP000642748">
    <property type="component" value="Unassembled WGS sequence"/>
</dbReference>
<gene>
    <name evidence="2" type="ORF">Raf01_19810</name>
</gene>
<keyword evidence="3" id="KW-1185">Reference proteome</keyword>
<reference evidence="2" key="1">
    <citation type="submission" date="2021-01" db="EMBL/GenBank/DDBJ databases">
        <title>Whole genome shotgun sequence of Rugosimonospora africana NBRC 104875.</title>
        <authorList>
            <person name="Komaki H."/>
            <person name="Tamura T."/>
        </authorList>
    </citation>
    <scope>NUCLEOTIDE SEQUENCE</scope>
    <source>
        <strain evidence="2">NBRC 104875</strain>
    </source>
</reference>
<proteinExistence type="predicted"/>
<evidence type="ECO:0000256" key="1">
    <source>
        <dbReference type="SAM" id="MobiDB-lite"/>
    </source>
</evidence>
<organism evidence="2 3">
    <name type="scientific">Rugosimonospora africana</name>
    <dbReference type="NCBI Taxonomy" id="556532"/>
    <lineage>
        <taxon>Bacteria</taxon>
        <taxon>Bacillati</taxon>
        <taxon>Actinomycetota</taxon>
        <taxon>Actinomycetes</taxon>
        <taxon>Micromonosporales</taxon>
        <taxon>Micromonosporaceae</taxon>
        <taxon>Rugosimonospora</taxon>
    </lineage>
</organism>